<evidence type="ECO:0000259" key="12">
    <source>
        <dbReference type="PROSITE" id="PS50262"/>
    </source>
</evidence>
<dbReference type="SUPFAM" id="SSF81321">
    <property type="entry name" value="Family A G protein-coupled receptor-like"/>
    <property type="match status" value="1"/>
</dbReference>
<feature type="transmembrane region" description="Helical" evidence="11">
    <location>
        <begin position="189"/>
        <end position="211"/>
    </location>
</feature>
<comment type="similarity">
    <text evidence="2 9">Belongs to the G-protein coupled receptor 1 family.</text>
</comment>
<keyword evidence="4 11" id="KW-1133">Transmembrane helix</keyword>
<evidence type="ECO:0000256" key="3">
    <source>
        <dbReference type="ARBA" id="ARBA00022692"/>
    </source>
</evidence>
<dbReference type="InterPro" id="IPR000611">
    <property type="entry name" value="NPY_rcpt"/>
</dbReference>
<reference evidence="13 14" key="1">
    <citation type="submission" date="2022-05" db="EMBL/GenBank/DDBJ databases">
        <authorList>
            <consortium name="Genoscope - CEA"/>
            <person name="William W."/>
        </authorList>
    </citation>
    <scope>NUCLEOTIDE SEQUENCE [LARGE SCALE GENOMIC DNA]</scope>
</reference>
<dbReference type="PANTHER" id="PTHR45695">
    <property type="entry name" value="LEUCOKININ RECEPTOR-RELATED"/>
    <property type="match status" value="1"/>
</dbReference>
<dbReference type="Proteomes" id="UP001159405">
    <property type="component" value="Unassembled WGS sequence"/>
</dbReference>
<evidence type="ECO:0000256" key="1">
    <source>
        <dbReference type="ARBA" id="ARBA00004141"/>
    </source>
</evidence>
<evidence type="ECO:0000256" key="6">
    <source>
        <dbReference type="ARBA" id="ARBA00023136"/>
    </source>
</evidence>
<evidence type="ECO:0000256" key="2">
    <source>
        <dbReference type="ARBA" id="ARBA00010663"/>
    </source>
</evidence>
<evidence type="ECO:0000256" key="11">
    <source>
        <dbReference type="SAM" id="Phobius"/>
    </source>
</evidence>
<feature type="transmembrane region" description="Helical" evidence="11">
    <location>
        <begin position="70"/>
        <end position="91"/>
    </location>
</feature>
<dbReference type="PROSITE" id="PS50262">
    <property type="entry name" value="G_PROTEIN_RECEP_F1_2"/>
    <property type="match status" value="1"/>
</dbReference>
<evidence type="ECO:0000256" key="10">
    <source>
        <dbReference type="SAM" id="MobiDB-lite"/>
    </source>
</evidence>
<keyword evidence="5 9" id="KW-0297">G-protein coupled receptor</keyword>
<feature type="transmembrane region" description="Helical" evidence="11">
    <location>
        <begin position="149"/>
        <end position="169"/>
    </location>
</feature>
<evidence type="ECO:0000256" key="8">
    <source>
        <dbReference type="ARBA" id="ARBA00023224"/>
    </source>
</evidence>
<keyword evidence="8 9" id="KW-0807">Transducer</keyword>
<evidence type="ECO:0000256" key="7">
    <source>
        <dbReference type="ARBA" id="ARBA00023170"/>
    </source>
</evidence>
<keyword evidence="3 9" id="KW-0812">Transmembrane</keyword>
<dbReference type="PROSITE" id="PS00237">
    <property type="entry name" value="G_PROTEIN_RECEP_F1_1"/>
    <property type="match status" value="1"/>
</dbReference>
<gene>
    <name evidence="13" type="ORF">PLOB_00001053</name>
</gene>
<dbReference type="InterPro" id="IPR000276">
    <property type="entry name" value="GPCR_Rhodpsn"/>
</dbReference>
<sequence>MDPSTISNYSNVTATPSATEPGELVHDPLWAAILRWVIGGIIIIVGSVGNVMVCAVVFKNQRMQTAMNLFLVNLAVWDILVCLFNIPFTLIYNHLKSWPFGLFWCKTMPTLQVMNLSASTGSLVAITIERYRAICLPFTPPLSKFQAKLTIAIVSMASFLVALPEVGAYKLGQPFGCIEQFPSVQLRKAYSLLLFLACYLLPLLFIAPAYTRMILRLWHDRDDFPSGGVTEDPKSHKRKRNVLKMMVSVVVCYAICMLPTYALFLWLDFGLTGNTPSYFFTLLSFTQIMNFFNSCVNPIIYWCLSEQFSKEFRKLLGCNKFNNFTRHHSSTTSSEPNVPSNVNHNTVPTKV</sequence>
<evidence type="ECO:0000256" key="9">
    <source>
        <dbReference type="RuleBase" id="RU000688"/>
    </source>
</evidence>
<comment type="caution">
    <text evidence="13">The sequence shown here is derived from an EMBL/GenBank/DDBJ whole genome shotgun (WGS) entry which is preliminary data.</text>
</comment>
<name>A0ABN8N6C3_9CNID</name>
<proteinExistence type="inferred from homology"/>
<evidence type="ECO:0000256" key="4">
    <source>
        <dbReference type="ARBA" id="ARBA00022989"/>
    </source>
</evidence>
<evidence type="ECO:0000313" key="13">
    <source>
        <dbReference type="EMBL" id="CAH3042662.1"/>
    </source>
</evidence>
<keyword evidence="7 9" id="KW-0675">Receptor</keyword>
<feature type="transmembrane region" description="Helical" evidence="11">
    <location>
        <begin position="111"/>
        <end position="128"/>
    </location>
</feature>
<dbReference type="EMBL" id="CALNXK010000010">
    <property type="protein sequence ID" value="CAH3042662.1"/>
    <property type="molecule type" value="Genomic_DNA"/>
</dbReference>
<evidence type="ECO:0000313" key="14">
    <source>
        <dbReference type="Proteomes" id="UP001159405"/>
    </source>
</evidence>
<dbReference type="PANTHER" id="PTHR45695:SF9">
    <property type="entry name" value="LEUCOKININ RECEPTOR"/>
    <property type="match status" value="1"/>
</dbReference>
<dbReference type="InterPro" id="IPR017452">
    <property type="entry name" value="GPCR_Rhodpsn_7TM"/>
</dbReference>
<dbReference type="Gene3D" id="1.20.1070.10">
    <property type="entry name" value="Rhodopsin 7-helix transmembrane proteins"/>
    <property type="match status" value="1"/>
</dbReference>
<feature type="region of interest" description="Disordered" evidence="10">
    <location>
        <begin position="328"/>
        <end position="351"/>
    </location>
</feature>
<dbReference type="PRINTS" id="PR01012">
    <property type="entry name" value="NRPEPTIDEYR"/>
</dbReference>
<comment type="subcellular location">
    <subcellularLocation>
        <location evidence="1">Membrane</location>
        <topology evidence="1">Multi-pass membrane protein</topology>
    </subcellularLocation>
</comment>
<dbReference type="PRINTS" id="PR00237">
    <property type="entry name" value="GPCRRHODOPSN"/>
</dbReference>
<feature type="transmembrane region" description="Helical" evidence="11">
    <location>
        <begin position="278"/>
        <end position="304"/>
    </location>
</feature>
<protein>
    <recommendedName>
        <fullName evidence="12">G-protein coupled receptors family 1 profile domain-containing protein</fullName>
    </recommendedName>
</protein>
<keyword evidence="6 11" id="KW-0472">Membrane</keyword>
<organism evidence="13 14">
    <name type="scientific">Porites lobata</name>
    <dbReference type="NCBI Taxonomy" id="104759"/>
    <lineage>
        <taxon>Eukaryota</taxon>
        <taxon>Metazoa</taxon>
        <taxon>Cnidaria</taxon>
        <taxon>Anthozoa</taxon>
        <taxon>Hexacorallia</taxon>
        <taxon>Scleractinia</taxon>
        <taxon>Fungiina</taxon>
        <taxon>Poritidae</taxon>
        <taxon>Porites</taxon>
    </lineage>
</organism>
<feature type="transmembrane region" description="Helical" evidence="11">
    <location>
        <begin position="242"/>
        <end position="266"/>
    </location>
</feature>
<evidence type="ECO:0000256" key="5">
    <source>
        <dbReference type="ARBA" id="ARBA00023040"/>
    </source>
</evidence>
<feature type="transmembrane region" description="Helical" evidence="11">
    <location>
        <begin position="33"/>
        <end position="58"/>
    </location>
</feature>
<keyword evidence="14" id="KW-1185">Reference proteome</keyword>
<dbReference type="Pfam" id="PF00001">
    <property type="entry name" value="7tm_1"/>
    <property type="match status" value="1"/>
</dbReference>
<accession>A0ABN8N6C3</accession>
<feature type="domain" description="G-protein coupled receptors family 1 profile" evidence="12">
    <location>
        <begin position="49"/>
        <end position="301"/>
    </location>
</feature>